<dbReference type="Proteomes" id="UP000782312">
    <property type="component" value="Unassembled WGS sequence"/>
</dbReference>
<evidence type="ECO:0000313" key="1">
    <source>
        <dbReference type="EMBL" id="MBI3126539.1"/>
    </source>
</evidence>
<accession>A0A932HVP1</accession>
<gene>
    <name evidence="1" type="ORF">HYZ11_02930</name>
</gene>
<name>A0A932HVP1_UNCTE</name>
<dbReference type="AlphaFoldDB" id="A0A932HVP1"/>
<evidence type="ECO:0000313" key="2">
    <source>
        <dbReference type="Proteomes" id="UP000782312"/>
    </source>
</evidence>
<comment type="caution">
    <text evidence="1">The sequence shown here is derived from an EMBL/GenBank/DDBJ whole genome shotgun (WGS) entry which is preliminary data.</text>
</comment>
<dbReference type="EMBL" id="JACPUR010000004">
    <property type="protein sequence ID" value="MBI3126539.1"/>
    <property type="molecule type" value="Genomic_DNA"/>
</dbReference>
<organism evidence="1 2">
    <name type="scientific">Tectimicrobiota bacterium</name>
    <dbReference type="NCBI Taxonomy" id="2528274"/>
    <lineage>
        <taxon>Bacteria</taxon>
        <taxon>Pseudomonadati</taxon>
        <taxon>Nitrospinota/Tectimicrobiota group</taxon>
        <taxon>Candidatus Tectimicrobiota</taxon>
    </lineage>
</organism>
<protein>
    <submittedName>
        <fullName evidence="1">Uncharacterized protein</fullName>
    </submittedName>
</protein>
<proteinExistence type="predicted"/>
<reference evidence="1" key="1">
    <citation type="submission" date="2020-07" db="EMBL/GenBank/DDBJ databases">
        <title>Huge and variable diversity of episymbiotic CPR bacteria and DPANN archaea in groundwater ecosystems.</title>
        <authorList>
            <person name="He C.Y."/>
            <person name="Keren R."/>
            <person name="Whittaker M."/>
            <person name="Farag I.F."/>
            <person name="Doudna J."/>
            <person name="Cate J.H.D."/>
            <person name="Banfield J.F."/>
        </authorList>
    </citation>
    <scope>NUCLEOTIDE SEQUENCE</scope>
    <source>
        <strain evidence="1">NC_groundwater_763_Ag_S-0.2um_68_21</strain>
    </source>
</reference>
<sequence>MEWLVMGLILFLVAFSIYYPQLPYAASVYGRFRRPRRLVCPATGERVPVQIDAARAARKVIFSGAPELRVKDCARWWNGEKDCRRECIGRLL</sequence>